<dbReference type="Proteomes" id="UP000677054">
    <property type="component" value="Unassembled WGS sequence"/>
</dbReference>
<reference evidence="2" key="1">
    <citation type="submission" date="2020-11" db="EMBL/GenBank/DDBJ databases">
        <authorList>
            <person name="Tran Van P."/>
        </authorList>
    </citation>
    <scope>NUCLEOTIDE SEQUENCE</scope>
</reference>
<dbReference type="AlphaFoldDB" id="A0A7R9FSH7"/>
<gene>
    <name evidence="2" type="ORF">DSTB1V02_LOCUS12677</name>
</gene>
<dbReference type="EMBL" id="LR904553">
    <property type="protein sequence ID" value="CAD7252926.1"/>
    <property type="molecule type" value="Genomic_DNA"/>
</dbReference>
<organism evidence="2">
    <name type="scientific">Darwinula stevensoni</name>
    <dbReference type="NCBI Taxonomy" id="69355"/>
    <lineage>
        <taxon>Eukaryota</taxon>
        <taxon>Metazoa</taxon>
        <taxon>Ecdysozoa</taxon>
        <taxon>Arthropoda</taxon>
        <taxon>Crustacea</taxon>
        <taxon>Oligostraca</taxon>
        <taxon>Ostracoda</taxon>
        <taxon>Podocopa</taxon>
        <taxon>Podocopida</taxon>
        <taxon>Darwinulocopina</taxon>
        <taxon>Darwinuloidea</taxon>
        <taxon>Darwinulidae</taxon>
        <taxon>Darwinula</taxon>
    </lineage>
</organism>
<evidence type="ECO:0000256" key="1">
    <source>
        <dbReference type="SAM" id="SignalP"/>
    </source>
</evidence>
<sequence>MLSQEDLVTLLMLAMVVQLSTGTGTYLGPEDYQDLSFPYGAVAPSKRFPDYDADESPEICAWMRKPCLPRSARGRHSPKRATWFSMPNVQPRSVPLTPQLCAWLRLPC</sequence>
<proteinExistence type="predicted"/>
<keyword evidence="3" id="KW-1185">Reference proteome</keyword>
<accession>A0A7R9FSH7</accession>
<name>A0A7R9FSH7_9CRUS</name>
<feature type="chain" id="PRO_5036210620" evidence="1">
    <location>
        <begin position="23"/>
        <end position="108"/>
    </location>
</feature>
<feature type="signal peptide" evidence="1">
    <location>
        <begin position="1"/>
        <end position="22"/>
    </location>
</feature>
<keyword evidence="1" id="KW-0732">Signal</keyword>
<dbReference type="EMBL" id="CAJPEV010005036">
    <property type="protein sequence ID" value="CAG0902667.1"/>
    <property type="molecule type" value="Genomic_DNA"/>
</dbReference>
<protein>
    <submittedName>
        <fullName evidence="2">Uncharacterized protein</fullName>
    </submittedName>
</protein>
<evidence type="ECO:0000313" key="3">
    <source>
        <dbReference type="Proteomes" id="UP000677054"/>
    </source>
</evidence>
<evidence type="ECO:0000313" key="2">
    <source>
        <dbReference type="EMBL" id="CAD7252926.1"/>
    </source>
</evidence>